<protein>
    <recommendedName>
        <fullName evidence="1">Antitoxin SocA-like Panacea domain-containing protein</fullName>
    </recommendedName>
</protein>
<dbReference type="Pfam" id="PF13274">
    <property type="entry name" value="SocA_Panacea"/>
    <property type="match status" value="1"/>
</dbReference>
<dbReference type="RefSeq" id="WP_053070851.1">
    <property type="nucleotide sequence ID" value="NZ_JENW01000024.1"/>
</dbReference>
<dbReference type="AlphaFoldDB" id="A0AA40IVA2"/>
<dbReference type="Proteomes" id="UP000027770">
    <property type="component" value="Unassembled WGS sequence"/>
</dbReference>
<dbReference type="EMBL" id="JENW01000024">
    <property type="protein sequence ID" value="KEI17767.1"/>
    <property type="molecule type" value="Genomic_DNA"/>
</dbReference>
<organism evidence="2 3">
    <name type="scientific">Clostridium novyi B str. ATCC 27606</name>
    <dbReference type="NCBI Taxonomy" id="1443123"/>
    <lineage>
        <taxon>Bacteria</taxon>
        <taxon>Bacillati</taxon>
        <taxon>Bacillota</taxon>
        <taxon>Clostridia</taxon>
        <taxon>Eubacteriales</taxon>
        <taxon>Clostridiaceae</taxon>
        <taxon>Clostridium</taxon>
    </lineage>
</organism>
<sequence length="335" mass="39709">MLGFCEKCHDMIEYSIKEVYKNKSIKSKNIKYKGKEAYCNECGEIIFVSDIRDYNLKMLDEAYRNEEKLILVSEIEDILNKYDIGKRPLSLLLGWGEGTLTRYLNGDIPTKQYSDILKRILENPLYMIEMLEQHKDRISERAYNLCKLSIEKIEKDQRAFTIENEEKIDSVVKYILYKCVDITPLALQKLLYYCQGFYKVFNGEYLFNNDCEAWVHGPVYKNIYHEYKNYGYNPIEENIEFNHGELTEIEREIIDNIIINLGCYSGKILEKITHSEMPWRTTRKGLDANELSDRIINKELIGEYFNEIKMKYNMLNISDIRDYSTDIFNKINNSL</sequence>
<dbReference type="InterPro" id="IPR025272">
    <property type="entry name" value="SocA_Panacea"/>
</dbReference>
<comment type="caution">
    <text evidence="2">The sequence shown here is derived from an EMBL/GenBank/DDBJ whole genome shotgun (WGS) entry which is preliminary data.</text>
</comment>
<keyword evidence="3" id="KW-1185">Reference proteome</keyword>
<name>A0AA40IVA2_CLONO</name>
<evidence type="ECO:0000259" key="1">
    <source>
        <dbReference type="Pfam" id="PF13274"/>
    </source>
</evidence>
<feature type="domain" description="Antitoxin SocA-like Panacea" evidence="1">
    <location>
        <begin position="187"/>
        <end position="279"/>
    </location>
</feature>
<proteinExistence type="predicted"/>
<reference evidence="2 3" key="1">
    <citation type="submission" date="2014-02" db="EMBL/GenBank/DDBJ databases">
        <title>Plasmidome dynamics in the species complex Clostridium novyi sensu lato converts strains of independent lineages into distinctly different pathogens.</title>
        <authorList>
            <person name="Skarin H."/>
            <person name="Segerman B."/>
        </authorList>
    </citation>
    <scope>NUCLEOTIDE SEQUENCE [LARGE SCALE GENOMIC DNA]</scope>
    <source>
        <strain evidence="2 3">ATCC 27606</strain>
    </source>
</reference>
<gene>
    <name evidence="2" type="ORF">Z959_06105</name>
</gene>
<accession>A0AA40IVA2</accession>
<evidence type="ECO:0000313" key="3">
    <source>
        <dbReference type="Proteomes" id="UP000027770"/>
    </source>
</evidence>
<evidence type="ECO:0000313" key="2">
    <source>
        <dbReference type="EMBL" id="KEI17767.1"/>
    </source>
</evidence>